<dbReference type="EMBL" id="FOMJ01000005">
    <property type="protein sequence ID" value="SFD44224.1"/>
    <property type="molecule type" value="Genomic_DNA"/>
</dbReference>
<feature type="region of interest" description="Disordered" evidence="1">
    <location>
        <begin position="365"/>
        <end position="393"/>
    </location>
</feature>
<evidence type="ECO:0000259" key="3">
    <source>
        <dbReference type="Pfam" id="PF13193"/>
    </source>
</evidence>
<dbReference type="InterPro" id="IPR045851">
    <property type="entry name" value="AMP-bd_C_sf"/>
</dbReference>
<dbReference type="InterPro" id="IPR042099">
    <property type="entry name" value="ANL_N_sf"/>
</dbReference>
<dbReference type="InterPro" id="IPR025110">
    <property type="entry name" value="AMP-bd_C"/>
</dbReference>
<sequence>MNLDADTLLPAVTSLVRDELRRLRGDAGAAVDATTWDASTTLGGDTIGADSIERLTMATAVAERFGLHELDAGDYLLRKHSLGEWAGLAAQGIQQAGGMTFRSSGTTGEPKPHRHSLADLEQEVFHLANLFPGTRRVVSLVPAHHIYGFLFGVLLPRELGCPVHHDQGGGGLPPADLDHGDLVVGFPLRWRQLATLYPAFPAGVTGVTSTAPCPPALARDLEQRGLERFVAIYGATETAGIGYREGPDAPFRLFEHWESDGLYLYRRRRTGLGEAVTPPDHLEFHGTRHFIPAGRRDGAVQVAGVNVHPDQVAEKLRARPGVAEAAVHLDRSEEPRLAGWIVPDPDTDPEELKATLQTWIREHLTPPERPVQLTLAEDIPRGPLGKPAVGQPA</sequence>
<evidence type="ECO:0000259" key="2">
    <source>
        <dbReference type="Pfam" id="PF00501"/>
    </source>
</evidence>
<keyword evidence="5" id="KW-1185">Reference proteome</keyword>
<reference evidence="4 5" key="1">
    <citation type="submission" date="2016-10" db="EMBL/GenBank/DDBJ databases">
        <authorList>
            <person name="de Groot N.N."/>
        </authorList>
    </citation>
    <scope>NUCLEOTIDE SEQUENCE [LARGE SCALE GENOMIC DNA]</scope>
    <source>
        <strain evidence="4 5">HL3</strain>
    </source>
</reference>
<dbReference type="Proteomes" id="UP000198611">
    <property type="component" value="Unassembled WGS sequence"/>
</dbReference>
<evidence type="ECO:0000313" key="4">
    <source>
        <dbReference type="EMBL" id="SFD44224.1"/>
    </source>
</evidence>
<dbReference type="Gene3D" id="3.30.300.30">
    <property type="match status" value="1"/>
</dbReference>
<dbReference type="InterPro" id="IPR000873">
    <property type="entry name" value="AMP-dep_synth/lig_dom"/>
</dbReference>
<dbReference type="RefSeq" id="WP_093428298.1">
    <property type="nucleotide sequence ID" value="NZ_FOMJ01000005.1"/>
</dbReference>
<name>A0A1I1SCI6_9GAMM</name>
<dbReference type="GO" id="GO:0016874">
    <property type="term" value="F:ligase activity"/>
    <property type="evidence" value="ECO:0007669"/>
    <property type="project" value="UniProtKB-KW"/>
</dbReference>
<dbReference type="Pfam" id="PF13193">
    <property type="entry name" value="AMP-binding_C"/>
    <property type="match status" value="1"/>
</dbReference>
<dbReference type="Gene3D" id="3.40.50.12780">
    <property type="entry name" value="N-terminal domain of ligase-like"/>
    <property type="match status" value="1"/>
</dbReference>
<dbReference type="Pfam" id="PF00501">
    <property type="entry name" value="AMP-binding"/>
    <property type="match status" value="1"/>
</dbReference>
<feature type="domain" description="AMP-binding enzyme C-terminal" evidence="3">
    <location>
        <begin position="315"/>
        <end position="386"/>
    </location>
</feature>
<accession>A0A1I1SCI6</accession>
<keyword evidence="4" id="KW-0436">Ligase</keyword>
<dbReference type="STRING" id="1123397.SAMN05660831_01654"/>
<proteinExistence type="predicted"/>
<dbReference type="OrthoDB" id="9787658at2"/>
<evidence type="ECO:0000256" key="1">
    <source>
        <dbReference type="SAM" id="MobiDB-lite"/>
    </source>
</evidence>
<dbReference type="SUPFAM" id="SSF56801">
    <property type="entry name" value="Acetyl-CoA synthetase-like"/>
    <property type="match status" value="1"/>
</dbReference>
<dbReference type="AlphaFoldDB" id="A0A1I1SCI6"/>
<evidence type="ECO:0000313" key="5">
    <source>
        <dbReference type="Proteomes" id="UP000198611"/>
    </source>
</evidence>
<protein>
    <submittedName>
        <fullName evidence="4">4-coumarate--CoA ligase</fullName>
    </submittedName>
</protein>
<feature type="domain" description="AMP-dependent synthetase/ligase" evidence="2">
    <location>
        <begin position="103"/>
        <end position="243"/>
    </location>
</feature>
<gene>
    <name evidence="4" type="ORF">SAMN05660831_01654</name>
</gene>
<organism evidence="4 5">
    <name type="scientific">Thiohalospira halophila DSM 15071</name>
    <dbReference type="NCBI Taxonomy" id="1123397"/>
    <lineage>
        <taxon>Bacteria</taxon>
        <taxon>Pseudomonadati</taxon>
        <taxon>Pseudomonadota</taxon>
        <taxon>Gammaproteobacteria</taxon>
        <taxon>Thiohalospirales</taxon>
        <taxon>Thiohalospiraceae</taxon>
        <taxon>Thiohalospira</taxon>
    </lineage>
</organism>